<dbReference type="Gene3D" id="3.30.530.20">
    <property type="match status" value="1"/>
</dbReference>
<evidence type="ECO:0000313" key="3">
    <source>
        <dbReference type="EMBL" id="BDS14802.1"/>
    </source>
</evidence>
<dbReference type="Pfam" id="PF01852">
    <property type="entry name" value="START"/>
    <property type="match status" value="1"/>
</dbReference>
<feature type="domain" description="START" evidence="2">
    <location>
        <begin position="23"/>
        <end position="185"/>
    </location>
</feature>
<evidence type="ECO:0000313" key="4">
    <source>
        <dbReference type="Proteomes" id="UP001060919"/>
    </source>
</evidence>
<keyword evidence="4" id="KW-1185">Reference proteome</keyword>
<dbReference type="GO" id="GO:0008289">
    <property type="term" value="F:lipid binding"/>
    <property type="evidence" value="ECO:0007669"/>
    <property type="project" value="InterPro"/>
</dbReference>
<accession>A0A916DWH4</accession>
<organism evidence="3 4">
    <name type="scientific">Aureispira anguillae</name>
    <dbReference type="NCBI Taxonomy" id="2864201"/>
    <lineage>
        <taxon>Bacteria</taxon>
        <taxon>Pseudomonadati</taxon>
        <taxon>Bacteroidota</taxon>
        <taxon>Saprospiria</taxon>
        <taxon>Saprospirales</taxon>
        <taxon>Saprospiraceae</taxon>
        <taxon>Aureispira</taxon>
    </lineage>
</organism>
<dbReference type="SUPFAM" id="SSF55961">
    <property type="entry name" value="Bet v1-like"/>
    <property type="match status" value="1"/>
</dbReference>
<evidence type="ECO:0000256" key="1">
    <source>
        <dbReference type="SAM" id="SignalP"/>
    </source>
</evidence>
<dbReference type="InterPro" id="IPR002913">
    <property type="entry name" value="START_lipid-bd_dom"/>
</dbReference>
<name>A0A916DWH4_9BACT</name>
<gene>
    <name evidence="3" type="ORF">AsAng_0055840</name>
</gene>
<dbReference type="PANTHER" id="PTHR19308">
    <property type="entry name" value="PHOSPHATIDYLCHOLINE TRANSFER PROTEIN"/>
    <property type="match status" value="1"/>
</dbReference>
<dbReference type="InterPro" id="IPR023393">
    <property type="entry name" value="START-like_dom_sf"/>
</dbReference>
<dbReference type="PANTHER" id="PTHR19308:SF14">
    <property type="entry name" value="START DOMAIN-CONTAINING PROTEIN"/>
    <property type="match status" value="1"/>
</dbReference>
<feature type="signal peptide" evidence="1">
    <location>
        <begin position="1"/>
        <end position="21"/>
    </location>
</feature>
<reference evidence="3" key="1">
    <citation type="submission" date="2022-09" db="EMBL/GenBank/DDBJ databases">
        <title>Aureispira anguillicida sp. nov., isolated from Leptocephalus of Japanese eel Anguilla japonica.</title>
        <authorList>
            <person name="Yuasa K."/>
            <person name="Mekata T."/>
            <person name="Ikunari K."/>
        </authorList>
    </citation>
    <scope>NUCLEOTIDE SEQUENCE</scope>
    <source>
        <strain evidence="3">EL160426</strain>
    </source>
</reference>
<dbReference type="PIRSF" id="PIRSF039033">
    <property type="entry name" value="START_dom"/>
    <property type="match status" value="1"/>
</dbReference>
<evidence type="ECO:0000259" key="2">
    <source>
        <dbReference type="Pfam" id="PF01852"/>
    </source>
</evidence>
<dbReference type="RefSeq" id="WP_264790010.1">
    <property type="nucleotide sequence ID" value="NZ_AP026867.1"/>
</dbReference>
<dbReference type="AlphaFoldDB" id="A0A916DWH4"/>
<sequence length="203" mass="23101">MKYQILTLFFIVSSLSNSIFAQEWSLAKEKNGVKVYTRKIEGWGIKEYKAEMTVKSSFWDVVKTLKDVRSRSEWLHNTIEIREIGASEKDLVTIYTKVDAPWPVADRDNITRFAFSYPSANRAHIKMTILKSHEKAPIYSGVVRVERLQGHWIIQDKGNGYVSVVQQCVAEPGGSLPDWVVNSAVVDTPLQSMSNLKTYLEKG</sequence>
<protein>
    <submittedName>
        <fullName evidence="3">START domain-containing protein</fullName>
    </submittedName>
</protein>
<feature type="chain" id="PRO_5037710429" evidence="1">
    <location>
        <begin position="22"/>
        <end position="203"/>
    </location>
</feature>
<dbReference type="EMBL" id="AP026867">
    <property type="protein sequence ID" value="BDS14802.1"/>
    <property type="molecule type" value="Genomic_DNA"/>
</dbReference>
<keyword evidence="1" id="KW-0732">Signal</keyword>
<dbReference type="KEGG" id="aup:AsAng_0055840"/>
<dbReference type="InterPro" id="IPR028347">
    <property type="entry name" value="START_dom_prot"/>
</dbReference>
<dbReference type="Proteomes" id="UP001060919">
    <property type="component" value="Chromosome"/>
</dbReference>
<proteinExistence type="predicted"/>
<dbReference type="GO" id="GO:0005737">
    <property type="term" value="C:cytoplasm"/>
    <property type="evidence" value="ECO:0007669"/>
    <property type="project" value="UniProtKB-ARBA"/>
</dbReference>
<dbReference type="InterPro" id="IPR051213">
    <property type="entry name" value="START_lipid_transfer"/>
</dbReference>